<dbReference type="GO" id="GO:0003824">
    <property type="term" value="F:catalytic activity"/>
    <property type="evidence" value="ECO:0007669"/>
    <property type="project" value="InterPro"/>
</dbReference>
<dbReference type="EMBL" id="BMIH01000003">
    <property type="protein sequence ID" value="GGB34416.1"/>
    <property type="molecule type" value="Genomic_DNA"/>
</dbReference>
<comment type="similarity">
    <text evidence="1">Belongs to the AB hydrolase superfamily. Bacterial non-heme haloperoxidase / perhydrolase family.</text>
</comment>
<evidence type="ECO:0000313" key="4">
    <source>
        <dbReference type="Proteomes" id="UP000623067"/>
    </source>
</evidence>
<dbReference type="InterPro" id="IPR050471">
    <property type="entry name" value="AB_hydrolase"/>
</dbReference>
<dbReference type="PANTHER" id="PTHR43433:SF4">
    <property type="entry name" value="NON-HEME CHLOROPEROXIDASE-RELATED"/>
    <property type="match status" value="1"/>
</dbReference>
<dbReference type="PANTHER" id="PTHR43433">
    <property type="entry name" value="HYDROLASE, ALPHA/BETA FOLD FAMILY PROTEIN"/>
    <property type="match status" value="1"/>
</dbReference>
<evidence type="ECO:0000256" key="1">
    <source>
        <dbReference type="ARBA" id="ARBA00038128"/>
    </source>
</evidence>
<name>A0A916T730_9SPHN</name>
<reference evidence="3" key="1">
    <citation type="journal article" date="2014" name="Int. J. Syst. Evol. Microbiol.">
        <title>Complete genome sequence of Corynebacterium casei LMG S-19264T (=DSM 44701T), isolated from a smear-ripened cheese.</title>
        <authorList>
            <consortium name="US DOE Joint Genome Institute (JGI-PGF)"/>
            <person name="Walter F."/>
            <person name="Albersmeier A."/>
            <person name="Kalinowski J."/>
            <person name="Ruckert C."/>
        </authorList>
    </citation>
    <scope>NUCLEOTIDE SEQUENCE</scope>
    <source>
        <strain evidence="3">CGMCC 1.15330</strain>
    </source>
</reference>
<dbReference type="SUPFAM" id="SSF53474">
    <property type="entry name" value="alpha/beta-Hydrolases"/>
    <property type="match status" value="1"/>
</dbReference>
<dbReference type="InterPro" id="IPR029058">
    <property type="entry name" value="AB_hydrolase_fold"/>
</dbReference>
<reference evidence="3" key="2">
    <citation type="submission" date="2020-09" db="EMBL/GenBank/DDBJ databases">
        <authorList>
            <person name="Sun Q."/>
            <person name="Zhou Y."/>
        </authorList>
    </citation>
    <scope>NUCLEOTIDE SEQUENCE</scope>
    <source>
        <strain evidence="3">CGMCC 1.15330</strain>
    </source>
</reference>
<gene>
    <name evidence="3" type="ORF">GCM10011380_24850</name>
</gene>
<keyword evidence="4" id="KW-1185">Reference proteome</keyword>
<dbReference type="Proteomes" id="UP000623067">
    <property type="component" value="Unassembled WGS sequence"/>
</dbReference>
<dbReference type="Gene3D" id="3.40.50.1820">
    <property type="entry name" value="alpha/beta hydrolase"/>
    <property type="match status" value="1"/>
</dbReference>
<comment type="caution">
    <text evidence="3">The sequence shown here is derived from an EMBL/GenBank/DDBJ whole genome shotgun (WGS) entry which is preliminary data.</text>
</comment>
<feature type="domain" description="AB hydrolase-1" evidence="2">
    <location>
        <begin position="22"/>
        <end position="260"/>
    </location>
</feature>
<dbReference type="PRINTS" id="PR00412">
    <property type="entry name" value="EPOXHYDRLASE"/>
</dbReference>
<evidence type="ECO:0000259" key="2">
    <source>
        <dbReference type="Pfam" id="PF00561"/>
    </source>
</evidence>
<dbReference type="FunFam" id="3.40.50.1820:FF:000205">
    <property type="entry name" value="Non-haem bromoperoxidase BPO-A2"/>
    <property type="match status" value="1"/>
</dbReference>
<dbReference type="PRINTS" id="PR00111">
    <property type="entry name" value="ABHYDROLASE"/>
</dbReference>
<dbReference type="InterPro" id="IPR000639">
    <property type="entry name" value="Epox_hydrolase-like"/>
</dbReference>
<dbReference type="Pfam" id="PF00561">
    <property type="entry name" value="Abhydrolase_1"/>
    <property type="match status" value="1"/>
</dbReference>
<evidence type="ECO:0000313" key="3">
    <source>
        <dbReference type="EMBL" id="GGB34416.1"/>
    </source>
</evidence>
<dbReference type="AlphaFoldDB" id="A0A916T730"/>
<dbReference type="RefSeq" id="WP_188659095.1">
    <property type="nucleotide sequence ID" value="NZ_BMIH01000003.1"/>
</dbReference>
<proteinExistence type="inferred from homology"/>
<sequence length="275" mass="29627">MPYIKTRDGTDIYVKDWGSGRPVILLHGWPLNADSWDAQAMALADAGFRAIAYDRRGFGRSGQPWSGYDYDTLADDLADVMKEAGADQDAAVIGFSMGGGEVARYMSRHDGRGVAAAGLIASVVPYMLKTEDNPDGTPQSTFDQIGDGILKDRAKFFRHTFTPQFYGVGYISHPVSDDVLDWSTALAMQAGLKPTLACAQAFSHTDFRPDLPAFRVPTLIVHGTGDQTVPIDASARAAAAGIGNSQLVEYDGAPHGLNVTHSDRLTQDLLTFLGR</sequence>
<protein>
    <submittedName>
        <fullName evidence="3">Arylesterase</fullName>
    </submittedName>
</protein>
<organism evidence="3 4">
    <name type="scientific">Sphingomonas metalli</name>
    <dbReference type="NCBI Taxonomy" id="1779358"/>
    <lineage>
        <taxon>Bacteria</taxon>
        <taxon>Pseudomonadati</taxon>
        <taxon>Pseudomonadota</taxon>
        <taxon>Alphaproteobacteria</taxon>
        <taxon>Sphingomonadales</taxon>
        <taxon>Sphingomonadaceae</taxon>
        <taxon>Sphingomonas</taxon>
    </lineage>
</organism>
<dbReference type="InterPro" id="IPR000073">
    <property type="entry name" value="AB_hydrolase_1"/>
</dbReference>
<accession>A0A916T730</accession>